<dbReference type="GO" id="GO:0016020">
    <property type="term" value="C:membrane"/>
    <property type="evidence" value="ECO:0007669"/>
    <property type="project" value="TreeGrafter"/>
</dbReference>
<keyword evidence="4" id="KW-1185">Reference proteome</keyword>
<name>A0AAP8MGW0_9GAMM</name>
<dbReference type="InterPro" id="IPR029058">
    <property type="entry name" value="AB_hydrolase_fold"/>
</dbReference>
<dbReference type="InterPro" id="IPR050266">
    <property type="entry name" value="AB_hydrolase_sf"/>
</dbReference>
<dbReference type="Proteomes" id="UP000235162">
    <property type="component" value="Unassembled WGS sequence"/>
</dbReference>
<reference evidence="3 4" key="1">
    <citation type="submission" date="2018-01" db="EMBL/GenBank/DDBJ databases">
        <title>The draft genome sequence of Halioglobus japonicus S1-36.</title>
        <authorList>
            <person name="Du Z.-J."/>
            <person name="Shi M.-J."/>
        </authorList>
    </citation>
    <scope>NUCLEOTIDE SEQUENCE [LARGE SCALE GENOMIC DNA]</scope>
    <source>
        <strain evidence="3 4">S1-36</strain>
    </source>
</reference>
<dbReference type="Pfam" id="PF12697">
    <property type="entry name" value="Abhydrolase_6"/>
    <property type="match status" value="1"/>
</dbReference>
<dbReference type="GO" id="GO:0016787">
    <property type="term" value="F:hydrolase activity"/>
    <property type="evidence" value="ECO:0007669"/>
    <property type="project" value="UniProtKB-KW"/>
</dbReference>
<dbReference type="EMBL" id="PKUR01000001">
    <property type="protein sequence ID" value="PLW87444.1"/>
    <property type="molecule type" value="Genomic_DNA"/>
</dbReference>
<evidence type="ECO:0000313" key="3">
    <source>
        <dbReference type="EMBL" id="PLW87444.1"/>
    </source>
</evidence>
<dbReference type="AlphaFoldDB" id="A0AAP8MGW0"/>
<accession>A0AAP8MGW0</accession>
<sequence length="303" mass="33757">MIRSVVTTHEYHLDIGDIELAITEWPAPAGHDGPDSPVLLLHATGFHSRCWNEVVRRLPGQHIFAVDLRHHGRSGSIGEVDWNVLTTDIIKLVERLDLREVIGVGHSIGGYLTARAAAALPERFREILLIDPVITAPETYEMAKGVSDSFSASDHPVSRRKNRWKDADEMFTRFKDKPPFSSWDPVVLRDYCDYALQPASDEAFQQLACDPLNEASVYISQAYSDAVLDDLTRLKLPVTLLRAQFKGLDITDLSGSPTWPELAGQIAQCREVYLPELNHFIPMQDPALVARHIAEALGTTASD</sequence>
<dbReference type="Gene3D" id="3.40.50.1820">
    <property type="entry name" value="alpha/beta hydrolase"/>
    <property type="match status" value="1"/>
</dbReference>
<feature type="domain" description="AB hydrolase-1" evidence="2">
    <location>
        <begin position="38"/>
        <end position="291"/>
    </location>
</feature>
<dbReference type="SUPFAM" id="SSF53474">
    <property type="entry name" value="alpha/beta-Hydrolases"/>
    <property type="match status" value="1"/>
</dbReference>
<dbReference type="PANTHER" id="PTHR43798">
    <property type="entry name" value="MONOACYLGLYCEROL LIPASE"/>
    <property type="match status" value="1"/>
</dbReference>
<comment type="caution">
    <text evidence="3">The sequence shown here is derived from an EMBL/GenBank/DDBJ whole genome shotgun (WGS) entry which is preliminary data.</text>
</comment>
<dbReference type="InterPro" id="IPR000073">
    <property type="entry name" value="AB_hydrolase_1"/>
</dbReference>
<organism evidence="3 4">
    <name type="scientific">Halioglobus japonicus</name>
    <dbReference type="NCBI Taxonomy" id="930805"/>
    <lineage>
        <taxon>Bacteria</taxon>
        <taxon>Pseudomonadati</taxon>
        <taxon>Pseudomonadota</taxon>
        <taxon>Gammaproteobacteria</taxon>
        <taxon>Cellvibrionales</taxon>
        <taxon>Halieaceae</taxon>
        <taxon>Halioglobus</taxon>
    </lineage>
</organism>
<proteinExistence type="predicted"/>
<evidence type="ECO:0000259" key="2">
    <source>
        <dbReference type="Pfam" id="PF12697"/>
    </source>
</evidence>
<protein>
    <submittedName>
        <fullName evidence="3">Alpha/beta hydrolase</fullName>
    </submittedName>
</protein>
<dbReference type="PANTHER" id="PTHR43798:SF31">
    <property type="entry name" value="AB HYDROLASE SUPERFAMILY PROTEIN YCLE"/>
    <property type="match status" value="1"/>
</dbReference>
<evidence type="ECO:0000256" key="1">
    <source>
        <dbReference type="ARBA" id="ARBA00022801"/>
    </source>
</evidence>
<evidence type="ECO:0000313" key="4">
    <source>
        <dbReference type="Proteomes" id="UP000235162"/>
    </source>
</evidence>
<keyword evidence="1 3" id="KW-0378">Hydrolase</keyword>
<gene>
    <name evidence="3" type="ORF">C0029_02315</name>
</gene>